<dbReference type="Proteomes" id="UP001595833">
    <property type="component" value="Unassembled WGS sequence"/>
</dbReference>
<organism evidence="7 8">
    <name type="scientific">Saccharothrix xinjiangensis</name>
    <dbReference type="NCBI Taxonomy" id="204798"/>
    <lineage>
        <taxon>Bacteria</taxon>
        <taxon>Bacillati</taxon>
        <taxon>Actinomycetota</taxon>
        <taxon>Actinomycetes</taxon>
        <taxon>Pseudonocardiales</taxon>
        <taxon>Pseudonocardiaceae</taxon>
        <taxon>Saccharothrix</taxon>
    </lineage>
</organism>
<evidence type="ECO:0000256" key="3">
    <source>
        <dbReference type="ARBA" id="ARBA00022837"/>
    </source>
</evidence>
<keyword evidence="3" id="KW-0106">Calcium</keyword>
<dbReference type="InterPro" id="IPR003644">
    <property type="entry name" value="Calx_beta"/>
</dbReference>
<protein>
    <submittedName>
        <fullName evidence="7">Calx-beta domain-containing protein</fullName>
    </submittedName>
</protein>
<accession>A0ABV9XQY3</accession>
<feature type="signal peptide" evidence="5">
    <location>
        <begin position="1"/>
        <end position="17"/>
    </location>
</feature>
<reference evidence="8" key="1">
    <citation type="journal article" date="2019" name="Int. J. Syst. Evol. Microbiol.">
        <title>The Global Catalogue of Microorganisms (GCM) 10K type strain sequencing project: providing services to taxonomists for standard genome sequencing and annotation.</title>
        <authorList>
            <consortium name="The Broad Institute Genomics Platform"/>
            <consortium name="The Broad Institute Genome Sequencing Center for Infectious Disease"/>
            <person name="Wu L."/>
            <person name="Ma J."/>
        </authorList>
    </citation>
    <scope>NUCLEOTIDE SEQUENCE [LARGE SCALE GENOMIC DNA]</scope>
    <source>
        <strain evidence="8">KCTC 12848</strain>
    </source>
</reference>
<dbReference type="RefSeq" id="WP_344035301.1">
    <property type="nucleotide sequence ID" value="NZ_BAAAKE010000002.1"/>
</dbReference>
<dbReference type="Gene3D" id="2.60.40.2030">
    <property type="match status" value="2"/>
</dbReference>
<evidence type="ECO:0000313" key="8">
    <source>
        <dbReference type="Proteomes" id="UP001595833"/>
    </source>
</evidence>
<keyword evidence="1 5" id="KW-0732">Signal</keyword>
<feature type="domain" description="Calx-beta" evidence="6">
    <location>
        <begin position="33"/>
        <end position="133"/>
    </location>
</feature>
<evidence type="ECO:0000256" key="2">
    <source>
        <dbReference type="ARBA" id="ARBA00022737"/>
    </source>
</evidence>
<feature type="region of interest" description="Disordered" evidence="4">
    <location>
        <begin position="229"/>
        <end position="249"/>
    </location>
</feature>
<proteinExistence type="predicted"/>
<evidence type="ECO:0000259" key="6">
    <source>
        <dbReference type="Pfam" id="PF03160"/>
    </source>
</evidence>
<dbReference type="Pfam" id="PF03160">
    <property type="entry name" value="Calx-beta"/>
    <property type="match status" value="2"/>
</dbReference>
<feature type="chain" id="PRO_5047382093" evidence="5">
    <location>
        <begin position="18"/>
        <end position="249"/>
    </location>
</feature>
<sequence length="249" mass="25397">MGTASVAVVLGFAPAVAAAGTGCVVDVHDAAAVYEGSYADTAVKFTVTASAGCAGSVGYRTLHDQGQGWATGSVDYTAVDEVLQIAGGGSQSVVVWVAADEVQEPDELFRVALHSESGVTVGHRVATGSILDDEAGVKIHGGRMDWYPPHLDLDLRLTSPARAPVTVRFRAVEDAVAGGVRHVPGSDGLVTFEVGQDTATARIELPGAAAEPGARFFVELFAPSAGTIGTPRIEVPPAPPAEADPGAVR</sequence>
<dbReference type="EMBL" id="JBHSJB010000003">
    <property type="protein sequence ID" value="MFC5052789.1"/>
    <property type="molecule type" value="Genomic_DNA"/>
</dbReference>
<dbReference type="SUPFAM" id="SSF141072">
    <property type="entry name" value="CalX-like"/>
    <property type="match status" value="2"/>
</dbReference>
<keyword evidence="8" id="KW-1185">Reference proteome</keyword>
<keyword evidence="2" id="KW-0677">Repeat</keyword>
<comment type="caution">
    <text evidence="7">The sequence shown here is derived from an EMBL/GenBank/DDBJ whole genome shotgun (WGS) entry which is preliminary data.</text>
</comment>
<feature type="domain" description="Calx-beta" evidence="6">
    <location>
        <begin position="155"/>
        <end position="227"/>
    </location>
</feature>
<evidence type="ECO:0000256" key="1">
    <source>
        <dbReference type="ARBA" id="ARBA00022729"/>
    </source>
</evidence>
<gene>
    <name evidence="7" type="ORF">ACFPFM_03360</name>
</gene>
<dbReference type="InterPro" id="IPR038081">
    <property type="entry name" value="CalX-like_sf"/>
</dbReference>
<evidence type="ECO:0000313" key="7">
    <source>
        <dbReference type="EMBL" id="MFC5052789.1"/>
    </source>
</evidence>
<evidence type="ECO:0000256" key="5">
    <source>
        <dbReference type="SAM" id="SignalP"/>
    </source>
</evidence>
<name>A0ABV9XQY3_9PSEU</name>
<evidence type="ECO:0000256" key="4">
    <source>
        <dbReference type="SAM" id="MobiDB-lite"/>
    </source>
</evidence>